<organism evidence="1 2">
    <name type="scientific">Neisseria weixii</name>
    <dbReference type="NCBI Taxonomy" id="1853276"/>
    <lineage>
        <taxon>Bacteria</taxon>
        <taxon>Pseudomonadati</taxon>
        <taxon>Pseudomonadota</taxon>
        <taxon>Betaproteobacteria</taxon>
        <taxon>Neisseriales</taxon>
        <taxon>Neisseriaceae</taxon>
        <taxon>Neisseria</taxon>
    </lineage>
</organism>
<evidence type="ECO:0008006" key="3">
    <source>
        <dbReference type="Google" id="ProtNLM"/>
    </source>
</evidence>
<protein>
    <recommendedName>
        <fullName evidence="3">Hemagglutinin</fullName>
    </recommendedName>
</protein>
<dbReference type="EMBL" id="RPFL01000123">
    <property type="protein sequence ID" value="RPD82962.1"/>
    <property type="molecule type" value="Genomic_DNA"/>
</dbReference>
<accession>A0A3N4MH37</accession>
<name>A0A3N4MH37_9NEIS</name>
<evidence type="ECO:0000313" key="1">
    <source>
        <dbReference type="EMBL" id="RPD82962.1"/>
    </source>
</evidence>
<proteinExistence type="predicted"/>
<reference evidence="1 2" key="1">
    <citation type="submission" date="2018-11" db="EMBL/GenBank/DDBJ databases">
        <title>Neisseria weixii sp. nov. isolated from the rectal contents of plateau pika (Ochotona cruzoniae).</title>
        <authorList>
            <person name="Zhang G."/>
        </authorList>
    </citation>
    <scope>NUCLEOTIDE SEQUENCE [LARGE SCALE GENOMIC DNA]</scope>
    <source>
        <strain evidence="1 2">10009</strain>
    </source>
</reference>
<dbReference type="AlphaFoldDB" id="A0A3N4MH37"/>
<feature type="non-terminal residue" evidence="1">
    <location>
        <position position="1"/>
    </location>
</feature>
<feature type="non-terminal residue" evidence="1">
    <location>
        <position position="183"/>
    </location>
</feature>
<sequence>SNTNADHLSVTEQSGLFAGDDGFQVNVKNHTDLKGGIITSSEAAEQNGRNRFQTATLSRSDLQNHSRYDAEGFGIGVSGSISGQSLGQTAPAAGSRIQTAAGKNGIGSSIGYGSDGGSQSSVTKSGIGTRNIIIGNDTDGTQAAAAYTGTRTETAEQNSGRLNNIFDKERVQREIDLQRNVSQ</sequence>
<evidence type="ECO:0000313" key="2">
    <source>
        <dbReference type="Proteomes" id="UP000272412"/>
    </source>
</evidence>
<keyword evidence="2" id="KW-1185">Reference proteome</keyword>
<gene>
    <name evidence="1" type="ORF">EGK74_14025</name>
</gene>
<comment type="caution">
    <text evidence="1">The sequence shown here is derived from an EMBL/GenBank/DDBJ whole genome shotgun (WGS) entry which is preliminary data.</text>
</comment>
<dbReference type="Proteomes" id="UP000272412">
    <property type="component" value="Unassembled WGS sequence"/>
</dbReference>